<gene>
    <name evidence="2" type="ORF">PHILAsVB114_02520</name>
</gene>
<dbReference type="InterPro" id="IPR036653">
    <property type="entry name" value="CinA-like_C"/>
</dbReference>
<evidence type="ECO:0000313" key="2">
    <source>
        <dbReference type="EMBL" id="ASY27536.1"/>
    </source>
</evidence>
<dbReference type="Pfam" id="PF02464">
    <property type="entry name" value="CinA"/>
    <property type="match status" value="1"/>
</dbReference>
<dbReference type="Proteomes" id="UP000217221">
    <property type="component" value="Chromosome"/>
</dbReference>
<dbReference type="RefSeq" id="WP_095697832.1">
    <property type="nucleotide sequence ID" value="NZ_CP016782.1"/>
</dbReference>
<protein>
    <submittedName>
        <fullName evidence="2">Nicotinamide-nucleotide amidase</fullName>
    </submittedName>
</protein>
<organism evidence="2 3">
    <name type="scientific">Candidatus Planktophila limnetica</name>
    <dbReference type="NCBI Taxonomy" id="573600"/>
    <lineage>
        <taxon>Bacteria</taxon>
        <taxon>Bacillati</taxon>
        <taxon>Actinomycetota</taxon>
        <taxon>Actinomycetes</taxon>
        <taxon>Candidatus Nanopelagicales</taxon>
        <taxon>Candidatus Nanopelagicaceae</taxon>
        <taxon>Candidatus Planktophila</taxon>
    </lineage>
</organism>
<dbReference type="AlphaFoldDB" id="A0A249LF29"/>
<evidence type="ECO:0000259" key="1">
    <source>
        <dbReference type="Pfam" id="PF02464"/>
    </source>
</evidence>
<dbReference type="NCBIfam" id="TIGR00199">
    <property type="entry name" value="PncC_domain"/>
    <property type="match status" value="1"/>
</dbReference>
<feature type="domain" description="CinA C-terminal" evidence="1">
    <location>
        <begin position="10"/>
        <end position="157"/>
    </location>
</feature>
<dbReference type="EMBL" id="CP016782">
    <property type="protein sequence ID" value="ASY27536.1"/>
    <property type="molecule type" value="Genomic_DNA"/>
</dbReference>
<dbReference type="SUPFAM" id="SSF142433">
    <property type="entry name" value="CinA-like"/>
    <property type="match status" value="1"/>
</dbReference>
<dbReference type="Gene3D" id="3.90.950.20">
    <property type="entry name" value="CinA-like"/>
    <property type="match status" value="1"/>
</dbReference>
<keyword evidence="3" id="KW-1185">Reference proteome</keyword>
<sequence>MTNASEITSAMKDVIATLKSRNETLSTAESITGGGLGYAITSVPGSSDIYVGGSIAYHSEVKQSHLGISAELISAKTVYSEEVAFAMAEGALKTFKTTWAIATTGVAGPDASDGVMAGTVWVAIAGPITQSIQLSLDGERENIRSGTVASAIGTFARILRSRD</sequence>
<dbReference type="KEGG" id="plim:PHILAsVB114_02520"/>
<evidence type="ECO:0000313" key="3">
    <source>
        <dbReference type="Proteomes" id="UP000217221"/>
    </source>
</evidence>
<name>A0A249LF29_9ACTN</name>
<proteinExistence type="predicted"/>
<dbReference type="InterPro" id="IPR008136">
    <property type="entry name" value="CinA_C"/>
</dbReference>
<reference evidence="2 3" key="1">
    <citation type="submission" date="2016-07" db="EMBL/GenBank/DDBJ databases">
        <title>High microdiversification within the ubiquitous acI lineage of Actinobacteria.</title>
        <authorList>
            <person name="Neuenschwander S.M."/>
            <person name="Salcher M."/>
            <person name="Ghai R."/>
            <person name="Pernthaler J."/>
        </authorList>
    </citation>
    <scope>NUCLEOTIDE SEQUENCE [LARGE SCALE GENOMIC DNA]</scope>
    <source>
        <strain evidence="2">MMS-VB-114</strain>
    </source>
</reference>
<accession>A0A249LF29</accession>
<dbReference type="OrthoDB" id="1253990at2"/>